<accession>A0ABR0SQ72</accession>
<feature type="compositionally biased region" description="Polar residues" evidence="1">
    <location>
        <begin position="56"/>
        <end position="73"/>
    </location>
</feature>
<dbReference type="EMBL" id="JAVFKD010000011">
    <property type="protein sequence ID" value="KAK5994248.1"/>
    <property type="molecule type" value="Genomic_DNA"/>
</dbReference>
<comment type="caution">
    <text evidence="2">The sequence shown here is derived from an EMBL/GenBank/DDBJ whole genome shotgun (WGS) entry which is preliminary data.</text>
</comment>
<evidence type="ECO:0000313" key="2">
    <source>
        <dbReference type="EMBL" id="KAK5994248.1"/>
    </source>
</evidence>
<organism evidence="2 3">
    <name type="scientific">Cladobotryum mycophilum</name>
    <dbReference type="NCBI Taxonomy" id="491253"/>
    <lineage>
        <taxon>Eukaryota</taxon>
        <taxon>Fungi</taxon>
        <taxon>Dikarya</taxon>
        <taxon>Ascomycota</taxon>
        <taxon>Pezizomycotina</taxon>
        <taxon>Sordariomycetes</taxon>
        <taxon>Hypocreomycetidae</taxon>
        <taxon>Hypocreales</taxon>
        <taxon>Hypocreaceae</taxon>
        <taxon>Cladobotryum</taxon>
    </lineage>
</organism>
<feature type="region of interest" description="Disordered" evidence="1">
    <location>
        <begin position="20"/>
        <end position="105"/>
    </location>
</feature>
<evidence type="ECO:0000313" key="3">
    <source>
        <dbReference type="Proteomes" id="UP001338125"/>
    </source>
</evidence>
<gene>
    <name evidence="2" type="ORF">PT974_05186</name>
</gene>
<keyword evidence="3" id="KW-1185">Reference proteome</keyword>
<proteinExistence type="predicted"/>
<feature type="compositionally biased region" description="Low complexity" evidence="1">
    <location>
        <begin position="20"/>
        <end position="54"/>
    </location>
</feature>
<reference evidence="2 3" key="1">
    <citation type="submission" date="2024-01" db="EMBL/GenBank/DDBJ databases">
        <title>Complete genome of Cladobotryum mycophilum ATHUM6906.</title>
        <authorList>
            <person name="Christinaki A.C."/>
            <person name="Myridakis A.I."/>
            <person name="Kouvelis V.N."/>
        </authorList>
    </citation>
    <scope>NUCLEOTIDE SEQUENCE [LARGE SCALE GENOMIC DNA]</scope>
    <source>
        <strain evidence="2 3">ATHUM6906</strain>
    </source>
</reference>
<feature type="compositionally biased region" description="Acidic residues" evidence="1">
    <location>
        <begin position="89"/>
        <end position="103"/>
    </location>
</feature>
<evidence type="ECO:0000256" key="1">
    <source>
        <dbReference type="SAM" id="MobiDB-lite"/>
    </source>
</evidence>
<name>A0ABR0SQ72_9HYPO</name>
<dbReference type="Proteomes" id="UP001338125">
    <property type="component" value="Unassembled WGS sequence"/>
</dbReference>
<sequence length="277" mass="30417">MVCLETDSSVVPSSLLSTLDDSISTTTTSPTPTSPTLTSPTPISISSPPVTPTTSRPPNTDASFSATPASTSHETQDKYQSSDNNTSSDDSDTSSTDEDEYLFDTENGRKRKRRLLASPLALPNKYCRTHVLLSDMIIQAVRRMANILYGMSLVLQDCIEYFNQTFHTIQLLIGVLKSTIHTAQITIKTILSVTNTSYSTPPLQFIDYSLQAMICSIELANSALKTPDLQSLQLEISTSEISTKTTINIPQKTIRLLNIAMEASKLLIDDLYKKHDS</sequence>
<protein>
    <submittedName>
        <fullName evidence="2">Uncharacterized protein</fullName>
    </submittedName>
</protein>